<dbReference type="GO" id="GO:0043546">
    <property type="term" value="F:molybdopterin cofactor binding"/>
    <property type="evidence" value="ECO:0007669"/>
    <property type="project" value="InterPro"/>
</dbReference>
<comment type="similarity">
    <text evidence="4 16">Belongs to the nitrate reductase family.</text>
</comment>
<dbReference type="InterPro" id="IPR036374">
    <property type="entry name" value="OxRdtase_Mopterin-bd_sf"/>
</dbReference>
<proteinExistence type="inferred from homology"/>
<dbReference type="Pfam" id="PF03404">
    <property type="entry name" value="Mo-co_dimer"/>
    <property type="match status" value="1"/>
</dbReference>
<dbReference type="AlphaFoldDB" id="A0A9P3FZI4"/>
<dbReference type="Gene3D" id="3.90.420.10">
    <property type="entry name" value="Oxidoreductase, molybdopterin-binding domain"/>
    <property type="match status" value="1"/>
</dbReference>
<comment type="cofactor">
    <cofactor evidence="1">
        <name>heme</name>
        <dbReference type="ChEBI" id="CHEBI:30413"/>
    </cofactor>
</comment>
<feature type="region of interest" description="Disordered" evidence="18">
    <location>
        <begin position="1"/>
        <end position="64"/>
    </location>
</feature>
<evidence type="ECO:0000256" key="17">
    <source>
        <dbReference type="PIRSR" id="PIRSR000233-1"/>
    </source>
</evidence>
<evidence type="ECO:0000256" key="18">
    <source>
        <dbReference type="SAM" id="MobiDB-lite"/>
    </source>
</evidence>
<keyword evidence="22" id="KW-1185">Reference proteome</keyword>
<evidence type="ECO:0000313" key="21">
    <source>
        <dbReference type="EMBL" id="GJE85169.1"/>
    </source>
</evidence>
<evidence type="ECO:0000256" key="9">
    <source>
        <dbReference type="ARBA" id="ARBA00022723"/>
    </source>
</evidence>
<evidence type="ECO:0000256" key="11">
    <source>
        <dbReference type="ARBA" id="ARBA00023002"/>
    </source>
</evidence>
<keyword evidence="12" id="KW-0408">Iron</keyword>
<evidence type="ECO:0000259" key="19">
    <source>
        <dbReference type="PROSITE" id="PS50255"/>
    </source>
</evidence>
<dbReference type="InterPro" id="IPR008335">
    <property type="entry name" value="Mopterin_OxRdtase_euk"/>
</dbReference>
<feature type="domain" description="FAD-binding FR-type" evidence="20">
    <location>
        <begin position="658"/>
        <end position="770"/>
    </location>
</feature>
<dbReference type="Pfam" id="PF00175">
    <property type="entry name" value="NAD_binding_1"/>
    <property type="match status" value="1"/>
</dbReference>
<dbReference type="GO" id="GO:0008482">
    <property type="term" value="F:sulfite oxidase activity"/>
    <property type="evidence" value="ECO:0007669"/>
    <property type="project" value="TreeGrafter"/>
</dbReference>
<sequence>MTRSSSVESRLSGSDVDRAHSGGTNTPDSSVQSSPILPSKIPYSLPSPFFPPSLEAEDSNRQCPPLPPDFPAVPLNETPRVTAAADAQTPDNWLPRDPKLIRLTGKHPFNTEAYLTPLFDAGFLTPAHLHVVRNHGAVPKIAPGTAYADWTVRVHGLVQQEAEFSLRELAARFPVVTLPVTICCAGNRRKEQNVVRKSLGFNWGAGGVSTALWTGVYLADVLEYARPLRPRAKHVIFEGADDLPKGPYGTSQKLSWAADREKGMLIAWAMNGLALEPDHGFPVRLVVPGQIGGRMVKWLTRIEVAEAESSHYLHYWDNKVLPMQYTPEQARDTPALWYDPRYIITELNVNSAVARPAHAEVLDVPAAALADATQTYTVRGYAYAGGGRRINRVELSLDGGRTWALADIEYPEDRFRGAALAHAVYGTLDLTTRDTCFCWCFWALELPLGALAGADVLALRATDEGMHTQPRDMYLNATSMLNNWWFRVAVRRVRTAEGVRLTFEHPAVVGQEVEGWMERMKAEGRDILNPVFSDVPEEQARVPLQSAEKTEVVMTKPSVERKMAVEELKAQDKQKPWFVVHGEVYDGTAYLQDHPGGADSILLVAGEDATEDFMAIHSVDAKQKLAKYHIGTLSGSLSEPAPSTASSDDPTAPFLDPKVWKSVKLTNIERVNHDSLIYRFDLPHAEQPLGLPVGQHVFVRLRRKDTGEMVQRAYTPVSMQDVKGSIDFLIKLYLPTDEYPSGGKMTVGFHQLEVGDSLELKGPLGSFIWKGRGTALWKGVQHKVSEIGLVCGGSGITPILQVLRSILHDEEDTETRLWLLSANKTEHDILCRAELDALCAAHGASGRFRVHYTLSAGAPPAWTYSTGRVSESMLRAHLPAPGAGRLVLACGPPAMIDGALKAGLAQCGWDVPTQLVVF</sequence>
<gene>
    <name evidence="21" type="ORF">PsYK624_012470</name>
</gene>
<dbReference type="EMBL" id="BPQB01000002">
    <property type="protein sequence ID" value="GJE85169.1"/>
    <property type="molecule type" value="Genomic_DNA"/>
</dbReference>
<evidence type="ECO:0000256" key="5">
    <source>
        <dbReference type="ARBA" id="ARBA00011738"/>
    </source>
</evidence>
<reference evidence="21 22" key="1">
    <citation type="submission" date="2021-08" db="EMBL/GenBank/DDBJ databases">
        <title>Draft Genome Sequence of Phanerochaete sordida strain YK-624.</title>
        <authorList>
            <person name="Mori T."/>
            <person name="Dohra H."/>
            <person name="Suzuki T."/>
            <person name="Kawagishi H."/>
            <person name="Hirai H."/>
        </authorList>
    </citation>
    <scope>NUCLEOTIDE SEQUENCE [LARGE SCALE GENOMIC DNA]</scope>
    <source>
        <strain evidence="21 22">YK-624</strain>
    </source>
</reference>
<evidence type="ECO:0000256" key="16">
    <source>
        <dbReference type="PIRNR" id="PIRNR000233"/>
    </source>
</evidence>
<dbReference type="PRINTS" id="PR00363">
    <property type="entry name" value="CYTOCHROMEB5"/>
</dbReference>
<dbReference type="Gene3D" id="2.40.30.10">
    <property type="entry name" value="Translation factors"/>
    <property type="match status" value="1"/>
</dbReference>
<dbReference type="CDD" id="cd06183">
    <property type="entry name" value="cyt_b5_reduct_like"/>
    <property type="match status" value="1"/>
</dbReference>
<dbReference type="Proteomes" id="UP000703269">
    <property type="component" value="Unassembled WGS sequence"/>
</dbReference>
<comment type="function">
    <text evidence="3 16">Nitrate reductase is a key enzyme involved in the first step of nitrate assimilation in plants, fungi and bacteria.</text>
</comment>
<dbReference type="InterPro" id="IPR001433">
    <property type="entry name" value="OxRdtase_FAD/NAD-bd"/>
</dbReference>
<evidence type="ECO:0000256" key="3">
    <source>
        <dbReference type="ARBA" id="ARBA00003838"/>
    </source>
</evidence>
<dbReference type="InterPro" id="IPR012137">
    <property type="entry name" value="Nitr_rd_NADH"/>
</dbReference>
<comment type="cofactor">
    <cofactor evidence="17">
        <name>Mo-molybdopterin</name>
        <dbReference type="ChEBI" id="CHEBI:71302"/>
    </cofactor>
    <text evidence="17">Binds 1 Mo-molybdopterin (Mo-MPT) cofactor per subunit.</text>
</comment>
<dbReference type="InterPro" id="IPR039261">
    <property type="entry name" value="FNR_nucleotide-bd"/>
</dbReference>
<dbReference type="FunFam" id="3.90.420.10:FF:000003">
    <property type="entry name" value="Nitrate reductase"/>
    <property type="match status" value="1"/>
</dbReference>
<dbReference type="GO" id="GO:0042128">
    <property type="term" value="P:nitrate assimilation"/>
    <property type="evidence" value="ECO:0007669"/>
    <property type="project" value="UniProtKB-KW"/>
</dbReference>
<dbReference type="InterPro" id="IPR017938">
    <property type="entry name" value="Riboflavin_synthase-like_b-brl"/>
</dbReference>
<evidence type="ECO:0000256" key="1">
    <source>
        <dbReference type="ARBA" id="ARBA00001971"/>
    </source>
</evidence>
<dbReference type="SUPFAM" id="SSF63380">
    <property type="entry name" value="Riboflavin synthase domain-like"/>
    <property type="match status" value="1"/>
</dbReference>
<comment type="subunit">
    <text evidence="5">Homodimer.</text>
</comment>
<dbReference type="Gene3D" id="3.40.50.80">
    <property type="entry name" value="Nucleotide-binding domain of ferredoxin-NADP reductase (FNR) module"/>
    <property type="match status" value="1"/>
</dbReference>
<evidence type="ECO:0000256" key="15">
    <source>
        <dbReference type="ARBA" id="ARBA00049155"/>
    </source>
</evidence>
<dbReference type="GO" id="GO:0050464">
    <property type="term" value="F:nitrate reductase (NADPH) activity"/>
    <property type="evidence" value="ECO:0007669"/>
    <property type="project" value="UniProtKB-EC"/>
</dbReference>
<dbReference type="PANTHER" id="PTHR19372">
    <property type="entry name" value="SULFITE REDUCTASE"/>
    <property type="match status" value="1"/>
</dbReference>
<dbReference type="Pfam" id="PF00174">
    <property type="entry name" value="Oxidored_molyb"/>
    <property type="match status" value="1"/>
</dbReference>
<evidence type="ECO:0000256" key="2">
    <source>
        <dbReference type="ARBA" id="ARBA00001974"/>
    </source>
</evidence>
<dbReference type="PRINTS" id="PR00406">
    <property type="entry name" value="CYTB5RDTASE"/>
</dbReference>
<dbReference type="InterPro" id="IPR036400">
    <property type="entry name" value="Cyt_B5-like_heme/steroid_sf"/>
</dbReference>
<evidence type="ECO:0000256" key="7">
    <source>
        <dbReference type="ARBA" id="ARBA00022617"/>
    </source>
</evidence>
<evidence type="ECO:0000256" key="6">
    <source>
        <dbReference type="ARBA" id="ARBA00022505"/>
    </source>
</evidence>
<dbReference type="InterPro" id="IPR022407">
    <property type="entry name" value="OxRdtase_Mopterin_BS"/>
</dbReference>
<dbReference type="SUPFAM" id="SSF56524">
    <property type="entry name" value="Oxidoreductase molybdopterin-binding domain"/>
    <property type="match status" value="1"/>
</dbReference>
<name>A0A9P3FZI4_9APHY</name>
<dbReference type="InterPro" id="IPR017927">
    <property type="entry name" value="FAD-bd_FR_type"/>
</dbReference>
<feature type="compositionally biased region" description="Polar residues" evidence="18">
    <location>
        <begin position="22"/>
        <end position="36"/>
    </location>
</feature>
<protein>
    <recommendedName>
        <fullName evidence="16">Nitrate reductase</fullName>
    </recommendedName>
</protein>
<dbReference type="GO" id="GO:0030151">
    <property type="term" value="F:molybdenum ion binding"/>
    <property type="evidence" value="ECO:0007669"/>
    <property type="project" value="InterPro"/>
</dbReference>
<dbReference type="InterPro" id="IPR018506">
    <property type="entry name" value="Cyt_B5_heme-BS"/>
</dbReference>
<evidence type="ECO:0000256" key="12">
    <source>
        <dbReference type="ARBA" id="ARBA00023004"/>
    </source>
</evidence>
<evidence type="ECO:0000256" key="8">
    <source>
        <dbReference type="ARBA" id="ARBA00022630"/>
    </source>
</evidence>
<comment type="catalytic activity">
    <reaction evidence="15">
        <text>nitrite + NADP(+) + H2O = nitrate + NADPH + H(+)</text>
        <dbReference type="Rhea" id="RHEA:19061"/>
        <dbReference type="ChEBI" id="CHEBI:15377"/>
        <dbReference type="ChEBI" id="CHEBI:15378"/>
        <dbReference type="ChEBI" id="CHEBI:16301"/>
        <dbReference type="ChEBI" id="CHEBI:17632"/>
        <dbReference type="ChEBI" id="CHEBI:57783"/>
        <dbReference type="ChEBI" id="CHEBI:58349"/>
        <dbReference type="EC" id="1.7.1.3"/>
    </reaction>
</comment>
<dbReference type="GO" id="GO:0020037">
    <property type="term" value="F:heme binding"/>
    <property type="evidence" value="ECO:0007669"/>
    <property type="project" value="InterPro"/>
</dbReference>
<keyword evidence="14" id="KW-1015">Disulfide bond</keyword>
<dbReference type="PROSITE" id="PS51384">
    <property type="entry name" value="FAD_FR"/>
    <property type="match status" value="1"/>
</dbReference>
<dbReference type="PIRSF" id="PIRSF000233">
    <property type="entry name" value="Nitr_rd_NADH"/>
    <property type="match status" value="1"/>
</dbReference>
<dbReference type="Gene3D" id="2.60.40.650">
    <property type="match status" value="1"/>
</dbReference>
<dbReference type="GO" id="GO:0006790">
    <property type="term" value="P:sulfur compound metabolic process"/>
    <property type="evidence" value="ECO:0007669"/>
    <property type="project" value="TreeGrafter"/>
</dbReference>
<comment type="cofactor">
    <cofactor evidence="2">
        <name>FAD</name>
        <dbReference type="ChEBI" id="CHEBI:57692"/>
    </cofactor>
</comment>
<accession>A0A9P3FZI4</accession>
<dbReference type="SMART" id="SM01117">
    <property type="entry name" value="Cyt-b5"/>
    <property type="match status" value="1"/>
</dbReference>
<dbReference type="PROSITE" id="PS00559">
    <property type="entry name" value="MOLYBDOPTERIN_EUK"/>
    <property type="match status" value="1"/>
</dbReference>
<keyword evidence="10" id="KW-0274">FAD</keyword>
<evidence type="ECO:0000256" key="10">
    <source>
        <dbReference type="ARBA" id="ARBA00022827"/>
    </source>
</evidence>
<comment type="caution">
    <text evidence="21">The sequence shown here is derived from an EMBL/GenBank/DDBJ whole genome shotgun (WGS) entry which is preliminary data.</text>
</comment>
<dbReference type="SUPFAM" id="SSF52343">
    <property type="entry name" value="Ferredoxin reductase-like, C-terminal NADP-linked domain"/>
    <property type="match status" value="1"/>
</dbReference>
<evidence type="ECO:0000259" key="20">
    <source>
        <dbReference type="PROSITE" id="PS51384"/>
    </source>
</evidence>
<evidence type="ECO:0000256" key="14">
    <source>
        <dbReference type="ARBA" id="ARBA00023157"/>
    </source>
</evidence>
<feature type="compositionally biased region" description="Low complexity" evidence="18">
    <location>
        <begin position="1"/>
        <end position="14"/>
    </location>
</feature>
<keyword evidence="8" id="KW-0285">Flavoprotein</keyword>
<dbReference type="GO" id="GO:0006809">
    <property type="term" value="P:nitric oxide biosynthetic process"/>
    <property type="evidence" value="ECO:0007669"/>
    <property type="project" value="InterPro"/>
</dbReference>
<keyword evidence="6 17" id="KW-0500">Molybdenum</keyword>
<dbReference type="SUPFAM" id="SSF81296">
    <property type="entry name" value="E set domains"/>
    <property type="match status" value="1"/>
</dbReference>
<keyword evidence="13 16" id="KW-0534">Nitrate assimilation</keyword>
<feature type="domain" description="Cytochrome b5 heme-binding" evidence="19">
    <location>
        <begin position="551"/>
        <end position="634"/>
    </location>
</feature>
<dbReference type="InterPro" id="IPR000572">
    <property type="entry name" value="OxRdtase_Mopterin-bd_dom"/>
</dbReference>
<dbReference type="InterPro" id="IPR014756">
    <property type="entry name" value="Ig_E-set"/>
</dbReference>
<dbReference type="Gene3D" id="3.10.120.10">
    <property type="entry name" value="Cytochrome b5-like heme/steroid binding domain"/>
    <property type="match status" value="1"/>
</dbReference>
<dbReference type="PRINTS" id="PR00371">
    <property type="entry name" value="FPNCR"/>
</dbReference>
<keyword evidence="9 17" id="KW-0479">Metal-binding</keyword>
<keyword evidence="11" id="KW-0560">Oxidoreductase</keyword>
<dbReference type="InterPro" id="IPR008333">
    <property type="entry name" value="Cbr1-like_FAD-bd_dom"/>
</dbReference>
<dbReference type="PROSITE" id="PS50255">
    <property type="entry name" value="CYTOCHROME_B5_2"/>
    <property type="match status" value="1"/>
</dbReference>
<dbReference type="InterPro" id="IPR001709">
    <property type="entry name" value="Flavoprot_Pyr_Nucl_cyt_Rdtase"/>
</dbReference>
<evidence type="ECO:0000313" key="22">
    <source>
        <dbReference type="Proteomes" id="UP000703269"/>
    </source>
</evidence>
<dbReference type="PANTHER" id="PTHR19372:SF7">
    <property type="entry name" value="SULFITE OXIDASE, MITOCHONDRIAL"/>
    <property type="match status" value="1"/>
</dbReference>
<dbReference type="PROSITE" id="PS00191">
    <property type="entry name" value="CYTOCHROME_B5_1"/>
    <property type="match status" value="1"/>
</dbReference>
<dbReference type="Pfam" id="PF00173">
    <property type="entry name" value="Cyt-b5"/>
    <property type="match status" value="1"/>
</dbReference>
<feature type="binding site" evidence="17">
    <location>
        <position position="184"/>
    </location>
    <ligand>
        <name>Mo-molybdopterin</name>
        <dbReference type="ChEBI" id="CHEBI:71302"/>
    </ligand>
    <ligandPart>
        <name>Mo</name>
        <dbReference type="ChEBI" id="CHEBI:28685"/>
    </ligandPart>
</feature>
<dbReference type="SUPFAM" id="SSF55856">
    <property type="entry name" value="Cytochrome b5-like heme/steroid binding domain"/>
    <property type="match status" value="1"/>
</dbReference>
<dbReference type="OrthoDB" id="432685at2759"/>
<organism evidence="21 22">
    <name type="scientific">Phanerochaete sordida</name>
    <dbReference type="NCBI Taxonomy" id="48140"/>
    <lineage>
        <taxon>Eukaryota</taxon>
        <taxon>Fungi</taxon>
        <taxon>Dikarya</taxon>
        <taxon>Basidiomycota</taxon>
        <taxon>Agaricomycotina</taxon>
        <taxon>Agaricomycetes</taxon>
        <taxon>Polyporales</taxon>
        <taxon>Phanerochaetaceae</taxon>
        <taxon>Phanerochaete</taxon>
    </lineage>
</organism>
<evidence type="ECO:0000256" key="4">
    <source>
        <dbReference type="ARBA" id="ARBA00006253"/>
    </source>
</evidence>
<dbReference type="InterPro" id="IPR001199">
    <property type="entry name" value="Cyt_B5-like_heme/steroid-bd"/>
</dbReference>
<dbReference type="PRINTS" id="PR00407">
    <property type="entry name" value="EUMOPTERIN"/>
</dbReference>
<evidence type="ECO:0000256" key="13">
    <source>
        <dbReference type="ARBA" id="ARBA00023063"/>
    </source>
</evidence>
<keyword evidence="7" id="KW-0349">Heme</keyword>
<dbReference type="InterPro" id="IPR005066">
    <property type="entry name" value="MoCF_OxRdtse_dimer"/>
</dbReference>
<dbReference type="Pfam" id="PF00970">
    <property type="entry name" value="FAD_binding_6"/>
    <property type="match status" value="1"/>
</dbReference>